<sequence length="866" mass="98252">MNFKILFYFTLLFLTTKNSAIASSIADNIKIYVYVVNDKNGNELKDIEVKVTNSKTKVSYKLTREKGESFYMVPGDAELKIEVIAKGFYKEEIIKSDLRDEENIEIRLSPRPSGVLAIRVIDAQSRDAIDANIEVTFFNQNSKGVVKKEDGNSYDYFYDLKGKYTLKVTSKDFLNDVREMSLDISDEQLRTELLVEMVRNRLEQKISFFDKATNIKVNVGKVVVKHLDTKQNVFEGKIENGKVTFVGNRDDKYSLMTDIPGFQSESQEFKLDGKDLTYGLTPETTIEIDIIDELDEKRIITDLTITDPSGKEIKIKSSDKDAVKFTPKIVGTYQISSISKDYANKSGTFIVKSLSGGSTFYNLRLKKGSNEFIISVFDDETKKPINFAIVKVFNNQSREIAGKVNQNTKTVTLDESQKFFFEVSAKGYFDFTANVATEKNITVYLKKKTEAQLNKVTIRILDQQTLKPISDAKIRIFENNKKAIPVSYLPDSQTFFTEKINDDSLYTIEINANGYINQNQSLQRGNRDVVFNLSPTELVKYNFVPVDFFTQKTLDADLKLLASDVSIELEKVEKGFTGFLSNTQNYSVLVNKEGFSELKKVIDKREANAKTFVFPLKKNFYDIEFKLDHDLNKSSKNEIIIKEKTSGKSQKLKIDEGTQTFTAQIAPEESYLISAKLEGFDFNSFSFTLNQANAESLVYVIKINPIAKKEEDERPRKLVKLAEEAPAPKVTNVEMQKKPEPVKEAPLEIKQGEKYELAGVSFEKSKPTLTPGGEGELDKLADYLTTHPELKILITGHTDDDGDDVRLNQRLSLFRAKLVSNYLFNKGVSPERIEIKGKGATEPLVPNDSEENKAKNRRIEVTVFKD</sequence>
<keyword evidence="3" id="KW-0732">Signal</keyword>
<dbReference type="EMBL" id="JBHRYQ010000001">
    <property type="protein sequence ID" value="MFC3809855.1"/>
    <property type="molecule type" value="Genomic_DNA"/>
</dbReference>
<feature type="chain" id="PRO_5047420755" evidence="3">
    <location>
        <begin position="23"/>
        <end position="866"/>
    </location>
</feature>
<gene>
    <name evidence="5" type="ORF">ACFOOI_04235</name>
</gene>
<accession>A0ABV7YS95</accession>
<evidence type="ECO:0000259" key="4">
    <source>
        <dbReference type="PROSITE" id="PS51123"/>
    </source>
</evidence>
<evidence type="ECO:0000256" key="1">
    <source>
        <dbReference type="PROSITE-ProRule" id="PRU00473"/>
    </source>
</evidence>
<dbReference type="PANTHER" id="PTHR30329:SF21">
    <property type="entry name" value="LIPOPROTEIN YIAD-RELATED"/>
    <property type="match status" value="1"/>
</dbReference>
<dbReference type="CDD" id="cd07185">
    <property type="entry name" value="OmpA_C-like"/>
    <property type="match status" value="1"/>
</dbReference>
<dbReference type="PANTHER" id="PTHR30329">
    <property type="entry name" value="STATOR ELEMENT OF FLAGELLAR MOTOR COMPLEX"/>
    <property type="match status" value="1"/>
</dbReference>
<keyword evidence="1" id="KW-0472">Membrane</keyword>
<dbReference type="InterPro" id="IPR036737">
    <property type="entry name" value="OmpA-like_sf"/>
</dbReference>
<feature type="compositionally biased region" description="Basic and acidic residues" evidence="2">
    <location>
        <begin position="850"/>
        <end position="866"/>
    </location>
</feature>
<keyword evidence="6" id="KW-1185">Reference proteome</keyword>
<evidence type="ECO:0000313" key="6">
    <source>
        <dbReference type="Proteomes" id="UP001595616"/>
    </source>
</evidence>
<dbReference type="Pfam" id="PF00691">
    <property type="entry name" value="OmpA"/>
    <property type="match status" value="1"/>
</dbReference>
<dbReference type="Proteomes" id="UP001595616">
    <property type="component" value="Unassembled WGS sequence"/>
</dbReference>
<feature type="domain" description="OmpA-like" evidence="4">
    <location>
        <begin position="751"/>
        <end position="866"/>
    </location>
</feature>
<dbReference type="RefSeq" id="WP_379835444.1">
    <property type="nucleotide sequence ID" value="NZ_JBHRYQ010000001.1"/>
</dbReference>
<feature type="signal peptide" evidence="3">
    <location>
        <begin position="1"/>
        <end position="22"/>
    </location>
</feature>
<evidence type="ECO:0000256" key="3">
    <source>
        <dbReference type="SAM" id="SignalP"/>
    </source>
</evidence>
<organism evidence="5 6">
    <name type="scientific">Lacihabitans lacunae</name>
    <dbReference type="NCBI Taxonomy" id="1028214"/>
    <lineage>
        <taxon>Bacteria</taxon>
        <taxon>Pseudomonadati</taxon>
        <taxon>Bacteroidota</taxon>
        <taxon>Cytophagia</taxon>
        <taxon>Cytophagales</taxon>
        <taxon>Leadbetterellaceae</taxon>
        <taxon>Lacihabitans</taxon>
    </lineage>
</organism>
<dbReference type="SUPFAM" id="SSF103088">
    <property type="entry name" value="OmpA-like"/>
    <property type="match status" value="1"/>
</dbReference>
<dbReference type="Gene3D" id="3.30.1330.60">
    <property type="entry name" value="OmpA-like domain"/>
    <property type="match status" value="1"/>
</dbReference>
<evidence type="ECO:0000256" key="2">
    <source>
        <dbReference type="SAM" id="MobiDB-lite"/>
    </source>
</evidence>
<dbReference type="PROSITE" id="PS51123">
    <property type="entry name" value="OMPA_2"/>
    <property type="match status" value="1"/>
</dbReference>
<dbReference type="InterPro" id="IPR050330">
    <property type="entry name" value="Bact_OuterMem_StrucFunc"/>
</dbReference>
<name>A0ABV7YS95_9BACT</name>
<proteinExistence type="predicted"/>
<comment type="caution">
    <text evidence="5">The sequence shown here is derived from an EMBL/GenBank/DDBJ whole genome shotgun (WGS) entry which is preliminary data.</text>
</comment>
<feature type="region of interest" description="Disordered" evidence="2">
    <location>
        <begin position="838"/>
        <end position="866"/>
    </location>
</feature>
<protein>
    <submittedName>
        <fullName evidence="5">OmpA family protein</fullName>
    </submittedName>
</protein>
<dbReference type="InterPro" id="IPR006665">
    <property type="entry name" value="OmpA-like"/>
</dbReference>
<evidence type="ECO:0000313" key="5">
    <source>
        <dbReference type="EMBL" id="MFC3809855.1"/>
    </source>
</evidence>
<reference evidence="6" key="1">
    <citation type="journal article" date="2019" name="Int. J. Syst. Evol. Microbiol.">
        <title>The Global Catalogue of Microorganisms (GCM) 10K type strain sequencing project: providing services to taxonomists for standard genome sequencing and annotation.</title>
        <authorList>
            <consortium name="The Broad Institute Genomics Platform"/>
            <consortium name="The Broad Institute Genome Sequencing Center for Infectious Disease"/>
            <person name="Wu L."/>
            <person name="Ma J."/>
        </authorList>
    </citation>
    <scope>NUCLEOTIDE SEQUENCE [LARGE SCALE GENOMIC DNA]</scope>
    <source>
        <strain evidence="6">CECT 7956</strain>
    </source>
</reference>